<feature type="compositionally biased region" description="Acidic residues" evidence="3">
    <location>
        <begin position="494"/>
        <end position="519"/>
    </location>
</feature>
<comment type="caution">
    <text evidence="5">The sequence shown here is derived from an EMBL/GenBank/DDBJ whole genome shotgun (WGS) entry which is preliminary data.</text>
</comment>
<dbReference type="Pfam" id="PF25023">
    <property type="entry name" value="TEN_YD-shell"/>
    <property type="match status" value="3"/>
</dbReference>
<dbReference type="Pfam" id="PF13517">
    <property type="entry name" value="FG-GAP_3"/>
    <property type="match status" value="2"/>
</dbReference>
<sequence>MANEVIAWDGALQQFGATAIRVGEEIIGTDFPFVLGYGYFVSMSAPDEVTFEGDPLTNTEYVPIPSGLDVISLVGSPEQKTSHSVFDELFPNGSEICRLNPQIQGYECAFQASGGVHGEEFPLEEGVGYFIRTAQTGYFPEDDGSPSLTIVAPTNGDEIHTKQPFVDIIFGDHQSGLDPGTFACFVNGEDKASFFTVDGFGASWQLEGAEELLEGVNVIDASVSDRLGQESNTVSTFDVVTAAPPVDGHFVNGYVFHGDTWEPLPGVAVTVESIPGVIYTDAEGHYVFPTPGLGEYRIDITKEHFTYAQRSLLIEDGWGDVFVDDAFLSPRDPVATRITSSGGVAINSDGSVVTSFPPGAVVGDIDVSAFNLDETEDLPADLPELSIFTYCVKFWPDAVEFADSAFVDQLNSRGFAEGTPIPVGHYSPEAMEWIDEGMAYVGADSSWFDFSLSHFMSTVDCNMPAPSGSPPGSDPDADDPGSESSDSGGGDDGGGGDDDGEDGEGTDGAGDDPEDEGCNDGEIRNSPTLGTVKSKFGNSVVTHNLPACFSVGEERTMSIAYASHTARPTMVVETGTVGMPSPPPVYTGVQVDVAGRRFTGILEASTDTTRQRIRFDGTQIDGGGLPTGIYFIKDNLSNFDNAEYTTASSFGGPPEDPTGVWTDFPVSSTATLLGEAIVDDRSQSELGSGWALDGLQRLYLRPDGDALITCGGGKSRSYQRVVDSTSPILDLIVSNNNRSSNFDYISVFLNDGQGVFNDRQEHEVRHEPRGIACADFNGDGANDVAVTARYSDTFHVFLNDGSGGFVFEQEYDASGGPSSIVSGDFNGDEYPDLAINRSSSTWIDIRFGDGQGSFGVNQPYEVQYTPTELVACHLNADDALDLAVATARFDFVCVFLGDGLGGFGPRQDYSVGDSPNGIAAGDFNGDEHLDLVTANNAGNDVSVLLNDGQGAFGASLDFAVGTSPIGVSVGEFNSDGVNDLVVAGFFGDITVYLGDGAGGLYGRQDWPIGGSFWDVAVADANSDGHMDFIAPNRANDDVRVFLGAGDASFIGTVYPAGERPTNILVADVDGDSFEGTSFLSKPGDHTSLEINSDGSGHTRNYPNGTTVLFDTEGLHTATIDRNGNTTTYAYDDLDRLETISYPGDLVATFTYDLDGLIESISDPAGRVTRFDHDLDGNLTAITNPDSAVTQYLYDDDHLLTEVTDPRDNSTVYEYDDNGYVTSIMGADETSVNSFVASDAYNTVNEAIAAGYGTPEDPAPMVLPEEIEDIFVNTKGDTTRALTDRFGNRTKKIKPSGVTYRYEYDENGNRTKVLRPDGTSFSYGWTEAGKLASRTDEQTGATTTYAYDPEFNRLTQRVNAVGDTTRHEYDDTGNRILTINALRDTTQNRYDDRGLLTTMVNAQNDSILFYYNAQGRIDSLKNELGFTTTLEYDLAGNRTAHEDHLGNRTESSYDDNGRLRISTDAIGRITEFIYDSGTGAAPCCGGSSGGLLTAMVNAFGDTTKYEYDEFGRRTKIINAMGYETAMTYDTEGHLTRVTDPEQRWAEYAFNTAGLLASVTDTLGRTTSYEYDDLRRVTKIIDSLSREIEYLYNDAGNLGWVLDEKGDTTSYAHDLLGRMTAETNPLGHTEYRSYDPLGRLDLFITPKGDTITYIYDEVGRLTSKEYPVGSISYQYDAAGRPTQIDDDDSRLVMTYDPAGRLVTLTTGNPGNPDDLQPVTTIANLYDEAGQRVAFVGPSSDTTRYSYDFLGRLDSLITPTGESFVFARNPLGRTTQVTRPNGAWTDYAYDDAGAVLSITHENGGGMLKSLAYTYDEVGLIETITDDSHLSAYTYDSLDRLTNVLQANPLLPDESYGYDLAGNRETSHVSTTYTYDDGNRITEDDQWTYTLDDNGRLVEKEDKVSLDRWEYDYDVENRTIAVRRYDGGMPPVAMEASYGYDGLGRRINCIVDDETTVYVYDGKNFVREYDGGGLETASYLNGPGIDQPLHVTRGGSHYYFHSDHQGSVRILTDDLGDVAQTYLYDGFGNIKDQLSQEDFSPYTYTGREWDGESDLYYYRARQSDASVGRFTSLDSFRSREHTNLYVYVGSSPTNRVDPLGRWYFQGALTGEAVAALGTGGGVAVMFDPVDMDVGIKGCWGVAAGVGIGAAGTVTAQSGNIDPGADASLGLNASVVNTFIGEVIGVAGNAGCSISAQGLFDAIGYIQECPDDMTGALEKAIGCEVGLGLAGGIAAGATAGAEGCAQFVW</sequence>
<keyword evidence="6" id="KW-1185">Reference proteome</keyword>
<dbReference type="InterPro" id="IPR006530">
    <property type="entry name" value="YD"/>
</dbReference>
<feature type="domain" description="Teneurin-like YD-shell" evidence="4">
    <location>
        <begin position="1817"/>
        <end position="2072"/>
    </location>
</feature>
<dbReference type="InterPro" id="IPR050708">
    <property type="entry name" value="T6SS_VgrG/RHS"/>
</dbReference>
<feature type="region of interest" description="Disordered" evidence="3">
    <location>
        <begin position="462"/>
        <end position="534"/>
    </location>
</feature>
<dbReference type="InterPro" id="IPR013517">
    <property type="entry name" value="FG-GAP"/>
</dbReference>
<evidence type="ECO:0000313" key="5">
    <source>
        <dbReference type="EMBL" id="MFC1572248.1"/>
    </source>
</evidence>
<organism evidence="5 6">
    <name type="scientific">Eiseniibacteriota bacterium</name>
    <dbReference type="NCBI Taxonomy" id="2212470"/>
    <lineage>
        <taxon>Bacteria</taxon>
        <taxon>Candidatus Eiseniibacteriota</taxon>
    </lineage>
</organism>
<protein>
    <submittedName>
        <fullName evidence="5">FG-GAP-like repeat-containing protein</fullName>
    </submittedName>
</protein>
<evidence type="ECO:0000256" key="3">
    <source>
        <dbReference type="SAM" id="MobiDB-lite"/>
    </source>
</evidence>
<dbReference type="PANTHER" id="PTHR32305">
    <property type="match status" value="1"/>
</dbReference>
<dbReference type="SUPFAM" id="SSF49464">
    <property type="entry name" value="Carboxypeptidase regulatory domain-like"/>
    <property type="match status" value="1"/>
</dbReference>
<dbReference type="InterPro" id="IPR031325">
    <property type="entry name" value="RHS_repeat"/>
</dbReference>
<accession>A0ABV6YIU6</accession>
<feature type="domain" description="Teneurin-like YD-shell" evidence="4">
    <location>
        <begin position="1503"/>
        <end position="1676"/>
    </location>
</feature>
<evidence type="ECO:0000256" key="1">
    <source>
        <dbReference type="ARBA" id="ARBA00022729"/>
    </source>
</evidence>
<evidence type="ECO:0000259" key="4">
    <source>
        <dbReference type="Pfam" id="PF25023"/>
    </source>
</evidence>
<evidence type="ECO:0000256" key="2">
    <source>
        <dbReference type="ARBA" id="ARBA00022737"/>
    </source>
</evidence>
<reference evidence="5 6" key="1">
    <citation type="submission" date="2024-09" db="EMBL/GenBank/DDBJ databases">
        <authorList>
            <person name="D'Angelo T."/>
        </authorList>
    </citation>
    <scope>NUCLEOTIDE SEQUENCE [LARGE SCALE GENOMIC DNA]</scope>
    <source>
        <strain evidence="5">SAG AM-320-E07</strain>
    </source>
</reference>
<keyword evidence="1" id="KW-0732">Signal</keyword>
<dbReference type="Gene3D" id="2.30.30.100">
    <property type="match status" value="1"/>
</dbReference>
<keyword evidence="2" id="KW-0677">Repeat</keyword>
<proteinExistence type="predicted"/>
<dbReference type="InterPro" id="IPR028994">
    <property type="entry name" value="Integrin_alpha_N"/>
</dbReference>
<evidence type="ECO:0000313" key="6">
    <source>
        <dbReference type="Proteomes" id="UP001593833"/>
    </source>
</evidence>
<dbReference type="PANTHER" id="PTHR32305:SF15">
    <property type="entry name" value="PROTEIN RHSA-RELATED"/>
    <property type="match status" value="1"/>
</dbReference>
<dbReference type="NCBIfam" id="TIGR03696">
    <property type="entry name" value="Rhs_assc_core"/>
    <property type="match status" value="1"/>
</dbReference>
<dbReference type="NCBIfam" id="TIGR01643">
    <property type="entry name" value="YD_repeat_2x"/>
    <property type="match status" value="9"/>
</dbReference>
<dbReference type="InterPro" id="IPR056823">
    <property type="entry name" value="TEN-like_YD-shell"/>
</dbReference>
<dbReference type="EMBL" id="JBHPKH010000009">
    <property type="protein sequence ID" value="MFC1572248.1"/>
    <property type="molecule type" value="Genomic_DNA"/>
</dbReference>
<name>A0ABV6YIU6_UNCEI</name>
<dbReference type="InterPro" id="IPR008969">
    <property type="entry name" value="CarboxyPept-like_regulatory"/>
</dbReference>
<feature type="domain" description="Teneurin-like YD-shell" evidence="4">
    <location>
        <begin position="1106"/>
        <end position="1224"/>
    </location>
</feature>
<feature type="compositionally biased region" description="Polar residues" evidence="3">
    <location>
        <begin position="525"/>
        <end position="534"/>
    </location>
</feature>
<dbReference type="Pfam" id="PF05593">
    <property type="entry name" value="RHS_repeat"/>
    <property type="match status" value="1"/>
</dbReference>
<dbReference type="InterPro" id="IPR022385">
    <property type="entry name" value="Rhs_assc_core"/>
</dbReference>
<dbReference type="SUPFAM" id="SSF69318">
    <property type="entry name" value="Integrin alpha N-terminal domain"/>
    <property type="match status" value="1"/>
</dbReference>
<dbReference type="Proteomes" id="UP001593833">
    <property type="component" value="Unassembled WGS sequence"/>
</dbReference>
<gene>
    <name evidence="5" type="ORF">ACFL6M_01490</name>
</gene>
<dbReference type="Gene3D" id="2.180.10.10">
    <property type="entry name" value="RHS repeat-associated core"/>
    <property type="match status" value="5"/>
</dbReference>
<dbReference type="Gene3D" id="2.60.40.1120">
    <property type="entry name" value="Carboxypeptidase-like, regulatory domain"/>
    <property type="match status" value="1"/>
</dbReference>
<dbReference type="Gene3D" id="2.130.10.130">
    <property type="entry name" value="Integrin alpha, N-terminal"/>
    <property type="match status" value="1"/>
</dbReference>